<proteinExistence type="inferred from homology"/>
<dbReference type="OrthoDB" id="9816221at2"/>
<dbReference type="HAMAP" id="MF_01416">
    <property type="entry name" value="ATP_synth_delta_bact"/>
    <property type="match status" value="1"/>
</dbReference>
<comment type="caution">
    <text evidence="9">The sequence shown here is derived from an EMBL/GenBank/DDBJ whole genome shotgun (WGS) entry which is preliminary data.</text>
</comment>
<dbReference type="Pfam" id="PF00213">
    <property type="entry name" value="OSCP"/>
    <property type="match status" value="1"/>
</dbReference>
<evidence type="ECO:0000313" key="10">
    <source>
        <dbReference type="Proteomes" id="UP000033684"/>
    </source>
</evidence>
<dbReference type="Gene3D" id="1.10.520.20">
    <property type="entry name" value="N-terminal domain of the delta subunit of the F1F0-ATP synthase"/>
    <property type="match status" value="1"/>
</dbReference>
<evidence type="ECO:0000256" key="6">
    <source>
        <dbReference type="ARBA" id="ARBA00023196"/>
    </source>
</evidence>
<dbReference type="PRINTS" id="PR00125">
    <property type="entry name" value="ATPASEDELTA"/>
</dbReference>
<keyword evidence="2 8" id="KW-0813">Transport</keyword>
<keyword evidence="6 8" id="KW-0139">CF(1)</keyword>
<dbReference type="NCBIfam" id="NF004402">
    <property type="entry name" value="PRK05758.2-2"/>
    <property type="match status" value="1"/>
</dbReference>
<dbReference type="InterPro" id="IPR020781">
    <property type="entry name" value="ATPase_OSCP/d_CS"/>
</dbReference>
<dbReference type="GO" id="GO:0046933">
    <property type="term" value="F:proton-transporting ATP synthase activity, rotational mechanism"/>
    <property type="evidence" value="ECO:0007669"/>
    <property type="project" value="UniProtKB-UniRule"/>
</dbReference>
<dbReference type="RefSeq" id="WP_045778516.1">
    <property type="nucleotide sequence ID" value="NZ_LAJX01000049.1"/>
</dbReference>
<evidence type="ECO:0000256" key="7">
    <source>
        <dbReference type="ARBA" id="ARBA00023310"/>
    </source>
</evidence>
<keyword evidence="3 8" id="KW-0375">Hydrogen ion transport</keyword>
<evidence type="ECO:0000256" key="1">
    <source>
        <dbReference type="ARBA" id="ARBA00004370"/>
    </source>
</evidence>
<reference evidence="10" key="1">
    <citation type="submission" date="2015-03" db="EMBL/GenBank/DDBJ databases">
        <title>Draft genome sequence of a novel methanotroph (Sn10-6) isolated from flooded ricefield rhizosphere in India.</title>
        <authorList>
            <person name="Pandit P.S."/>
            <person name="Pore S.D."/>
            <person name="Arora P."/>
            <person name="Kapse N.G."/>
            <person name="Dhakephalkar P.K."/>
            <person name="Rahalkar M.C."/>
        </authorList>
    </citation>
    <scope>NUCLEOTIDE SEQUENCE [LARGE SCALE GENOMIC DNA]</scope>
    <source>
        <strain evidence="10">Sn10-6</strain>
    </source>
</reference>
<evidence type="ECO:0000256" key="5">
    <source>
        <dbReference type="ARBA" id="ARBA00023136"/>
    </source>
</evidence>
<keyword evidence="10" id="KW-1185">Reference proteome</keyword>
<dbReference type="SUPFAM" id="SSF47928">
    <property type="entry name" value="N-terminal domain of the delta subunit of the F1F0-ATP synthase"/>
    <property type="match status" value="1"/>
</dbReference>
<keyword evidence="4 8" id="KW-0406">Ion transport</keyword>
<dbReference type="NCBIfam" id="TIGR01145">
    <property type="entry name" value="ATP_synt_delta"/>
    <property type="match status" value="1"/>
</dbReference>
<keyword evidence="8" id="KW-1003">Cell membrane</keyword>
<evidence type="ECO:0000256" key="2">
    <source>
        <dbReference type="ARBA" id="ARBA00022448"/>
    </source>
</evidence>
<protein>
    <recommendedName>
        <fullName evidence="8">ATP synthase subunit delta</fullName>
    </recommendedName>
    <alternativeName>
        <fullName evidence="8">ATP synthase F(1) sector subunit delta</fullName>
    </alternativeName>
    <alternativeName>
        <fullName evidence="8">F-type ATPase subunit delta</fullName>
        <shortName evidence="8">F-ATPase subunit delta</shortName>
    </alternativeName>
</protein>
<dbReference type="EMBL" id="LAJX01000049">
    <property type="protein sequence ID" value="KJV07263.1"/>
    <property type="molecule type" value="Genomic_DNA"/>
</dbReference>
<dbReference type="Proteomes" id="UP000033684">
    <property type="component" value="Unassembled WGS sequence"/>
</dbReference>
<evidence type="ECO:0000256" key="3">
    <source>
        <dbReference type="ARBA" id="ARBA00022781"/>
    </source>
</evidence>
<dbReference type="InterPro" id="IPR000711">
    <property type="entry name" value="ATPase_OSCP/dsu"/>
</dbReference>
<keyword evidence="5 8" id="KW-0472">Membrane</keyword>
<gene>
    <name evidence="8" type="primary">atpH</name>
    <name evidence="9" type="ORF">VZ94_05825</name>
</gene>
<dbReference type="AlphaFoldDB" id="A0A0F3IL61"/>
<evidence type="ECO:0000313" key="9">
    <source>
        <dbReference type="EMBL" id="KJV07263.1"/>
    </source>
</evidence>
<dbReference type="GO" id="GO:0005886">
    <property type="term" value="C:plasma membrane"/>
    <property type="evidence" value="ECO:0007669"/>
    <property type="project" value="UniProtKB-SubCell"/>
</dbReference>
<dbReference type="PANTHER" id="PTHR11910">
    <property type="entry name" value="ATP SYNTHASE DELTA CHAIN"/>
    <property type="match status" value="1"/>
</dbReference>
<sequence length="177" mass="19686">MSELATLARPYALAAFKRAVETQQIEQWSNDLNGLLAVLSDKDLKLFLDNPKVGKPELIVALRECCEGRVSIETINFLSLLVQNGRLLLMPKIVELFEDYKANAQGYVDVDVATAFEFSDDVRANLKITLEKAFGKAINMNVRIDHSLIGGILVRAGDKVIDGSIKGRLQHMQKTLQ</sequence>
<comment type="subcellular location">
    <subcellularLocation>
        <location evidence="8">Cell membrane</location>
        <topology evidence="8">Peripheral membrane protein</topology>
    </subcellularLocation>
    <subcellularLocation>
        <location evidence="1">Membrane</location>
    </subcellularLocation>
</comment>
<name>A0A0F3IL61_9GAMM</name>
<comment type="function">
    <text evidence="8">This protein is part of the stalk that links CF(0) to CF(1). It either transmits conformational changes from CF(0) to CF(1) or is implicated in proton conduction.</text>
</comment>
<keyword evidence="7 8" id="KW-0066">ATP synthesis</keyword>
<dbReference type="PATRIC" id="fig|1632867.3.peg.4541"/>
<dbReference type="GO" id="GO:0045259">
    <property type="term" value="C:proton-transporting ATP synthase complex"/>
    <property type="evidence" value="ECO:0007669"/>
    <property type="project" value="UniProtKB-KW"/>
</dbReference>
<reference evidence="9 10" key="2">
    <citation type="journal article" date="2016" name="Microb. Ecol.">
        <title>Genome Characteristics of a Novel Type I Methanotroph (Sn10-6) Isolated from a Flooded Indian Rice Field.</title>
        <authorList>
            <person name="Rahalkar M.C."/>
            <person name="Pandit P.S."/>
            <person name="Dhakephalkar P.K."/>
            <person name="Pore S."/>
            <person name="Arora P."/>
            <person name="Kapse N."/>
        </authorList>
    </citation>
    <scope>NUCLEOTIDE SEQUENCE [LARGE SCALE GENOMIC DNA]</scope>
    <source>
        <strain evidence="9 10">Sn10-6</strain>
    </source>
</reference>
<organism evidence="9 10">
    <name type="scientific">Methylocucumis oryzae</name>
    <dbReference type="NCBI Taxonomy" id="1632867"/>
    <lineage>
        <taxon>Bacteria</taxon>
        <taxon>Pseudomonadati</taxon>
        <taxon>Pseudomonadota</taxon>
        <taxon>Gammaproteobacteria</taxon>
        <taxon>Methylococcales</taxon>
        <taxon>Methylococcaceae</taxon>
        <taxon>Methylocucumis</taxon>
    </lineage>
</organism>
<evidence type="ECO:0000256" key="8">
    <source>
        <dbReference type="HAMAP-Rule" id="MF_01416"/>
    </source>
</evidence>
<evidence type="ECO:0000256" key="4">
    <source>
        <dbReference type="ARBA" id="ARBA00023065"/>
    </source>
</evidence>
<dbReference type="PROSITE" id="PS00389">
    <property type="entry name" value="ATPASE_DELTA"/>
    <property type="match status" value="1"/>
</dbReference>
<comment type="similarity">
    <text evidence="8">Belongs to the ATPase delta chain family.</text>
</comment>
<comment type="function">
    <text evidence="8">F(1)F(0) ATP synthase produces ATP from ADP in the presence of a proton or sodium gradient. F-type ATPases consist of two structural domains, F(1) containing the extramembraneous catalytic core and F(0) containing the membrane proton channel, linked together by a central stalk and a peripheral stalk. During catalysis, ATP synthesis in the catalytic domain of F(1) is coupled via a rotary mechanism of the central stalk subunits to proton translocation.</text>
</comment>
<dbReference type="InterPro" id="IPR026015">
    <property type="entry name" value="ATP_synth_OSCP/delta_N_sf"/>
</dbReference>
<accession>A0A0F3IL61</accession>